<reference evidence="1 2" key="1">
    <citation type="journal article" date="2014" name="Agronomy (Basel)">
        <title>A Draft Genome Sequence for Ensete ventricosum, the Drought-Tolerant Tree Against Hunger.</title>
        <authorList>
            <person name="Harrison J."/>
            <person name="Moore K.A."/>
            <person name="Paszkiewicz K."/>
            <person name="Jones T."/>
            <person name="Grant M."/>
            <person name="Ambacheew D."/>
            <person name="Muzemil S."/>
            <person name="Studholme D.J."/>
        </authorList>
    </citation>
    <scope>NUCLEOTIDE SEQUENCE [LARGE SCALE GENOMIC DNA]</scope>
</reference>
<gene>
    <name evidence="1" type="ORF">B296_00047449</name>
</gene>
<sequence length="131" mass="14898">QLGRGVRFNPTLEAANKNKYEETYDNNEEMDDVERENEFYGLIKVSRAQSANCTDEESLVSQHRGPKLMASFESFVGKLVSRILRVIDSSFVPLLSPALALARQTASSRAQEYPAPIKIPRKPTLYPHRNW</sequence>
<dbReference type="AlphaFoldDB" id="A0A426YM32"/>
<dbReference type="Proteomes" id="UP000287651">
    <property type="component" value="Unassembled WGS sequence"/>
</dbReference>
<evidence type="ECO:0000313" key="2">
    <source>
        <dbReference type="Proteomes" id="UP000287651"/>
    </source>
</evidence>
<comment type="caution">
    <text evidence="1">The sequence shown here is derived from an EMBL/GenBank/DDBJ whole genome shotgun (WGS) entry which is preliminary data.</text>
</comment>
<evidence type="ECO:0000313" key="1">
    <source>
        <dbReference type="EMBL" id="RRT52779.1"/>
    </source>
</evidence>
<dbReference type="EMBL" id="AMZH03011492">
    <property type="protein sequence ID" value="RRT52779.1"/>
    <property type="molecule type" value="Genomic_DNA"/>
</dbReference>
<accession>A0A426YM32</accession>
<organism evidence="1 2">
    <name type="scientific">Ensete ventricosum</name>
    <name type="common">Abyssinian banana</name>
    <name type="synonym">Musa ensete</name>
    <dbReference type="NCBI Taxonomy" id="4639"/>
    <lineage>
        <taxon>Eukaryota</taxon>
        <taxon>Viridiplantae</taxon>
        <taxon>Streptophyta</taxon>
        <taxon>Embryophyta</taxon>
        <taxon>Tracheophyta</taxon>
        <taxon>Spermatophyta</taxon>
        <taxon>Magnoliopsida</taxon>
        <taxon>Liliopsida</taxon>
        <taxon>Zingiberales</taxon>
        <taxon>Musaceae</taxon>
        <taxon>Ensete</taxon>
    </lineage>
</organism>
<feature type="non-terminal residue" evidence="1">
    <location>
        <position position="1"/>
    </location>
</feature>
<name>A0A426YM32_ENSVE</name>
<proteinExistence type="predicted"/>
<protein>
    <submittedName>
        <fullName evidence="1">Uncharacterized protein</fullName>
    </submittedName>
</protein>